<dbReference type="InterPro" id="IPR001041">
    <property type="entry name" value="2Fe-2S_ferredoxin-type"/>
</dbReference>
<sequence length="111" mass="12224">MPNVTVFGRETFQVEKGKRLVLALEDNGVNILHRCGGNAKCTTCRVEVLAGNFMEVTNKEKQAFAVKGVDEDLFEDCLRLSCQIRVNGDITVRPIMTVENTGKKAGPRPAD</sequence>
<keyword evidence="1" id="KW-0285">Flavoprotein</keyword>
<keyword evidence="5" id="KW-1185">Reference proteome</keyword>
<evidence type="ECO:0000313" key="4">
    <source>
        <dbReference type="EMBL" id="MBS4197926.1"/>
    </source>
</evidence>
<evidence type="ECO:0000313" key="5">
    <source>
        <dbReference type="Proteomes" id="UP000681414"/>
    </source>
</evidence>
<dbReference type="EMBL" id="JAGYPG010000006">
    <property type="protein sequence ID" value="MBS4197926.1"/>
    <property type="molecule type" value="Genomic_DNA"/>
</dbReference>
<dbReference type="CDD" id="cd00207">
    <property type="entry name" value="fer2"/>
    <property type="match status" value="1"/>
</dbReference>
<evidence type="ECO:0000256" key="1">
    <source>
        <dbReference type="ARBA" id="ARBA00022630"/>
    </source>
</evidence>
<organism evidence="4 5">
    <name type="scientific">Lederbergia citri</name>
    <dbReference type="NCBI Taxonomy" id="2833580"/>
    <lineage>
        <taxon>Bacteria</taxon>
        <taxon>Bacillati</taxon>
        <taxon>Bacillota</taxon>
        <taxon>Bacilli</taxon>
        <taxon>Bacillales</taxon>
        <taxon>Bacillaceae</taxon>
        <taxon>Lederbergia</taxon>
    </lineage>
</organism>
<dbReference type="InterPro" id="IPR036010">
    <property type="entry name" value="2Fe-2S_ferredoxin-like_sf"/>
</dbReference>
<dbReference type="InterPro" id="IPR012675">
    <property type="entry name" value="Beta-grasp_dom_sf"/>
</dbReference>
<dbReference type="RefSeq" id="WP_213127157.1">
    <property type="nucleotide sequence ID" value="NZ_JAGYPG010000006.1"/>
</dbReference>
<dbReference type="PANTHER" id="PTHR43644">
    <property type="entry name" value="NA(+)-TRANSLOCATING NADH-QUINONE REDUCTASE SUBUNIT"/>
    <property type="match status" value="1"/>
</dbReference>
<evidence type="ECO:0000256" key="2">
    <source>
        <dbReference type="ARBA" id="ARBA00022827"/>
    </source>
</evidence>
<dbReference type="Gene3D" id="3.10.20.30">
    <property type="match status" value="1"/>
</dbReference>
<comment type="caution">
    <text evidence="4">The sequence shown here is derived from an EMBL/GenBank/DDBJ whole genome shotgun (WGS) entry which is preliminary data.</text>
</comment>
<name>A0A942TJI5_9BACI</name>
<dbReference type="PANTHER" id="PTHR43644:SF1">
    <property type="entry name" value="NAD(P)H-FLAVIN REDUCTASE"/>
    <property type="match status" value="1"/>
</dbReference>
<gene>
    <name evidence="4" type="ORF">KHA97_23080</name>
</gene>
<accession>A0A942TJI5</accession>
<evidence type="ECO:0000259" key="3">
    <source>
        <dbReference type="PROSITE" id="PS51085"/>
    </source>
</evidence>
<dbReference type="AlphaFoldDB" id="A0A942TJI5"/>
<reference evidence="4 5" key="1">
    <citation type="submission" date="2021-05" db="EMBL/GenBank/DDBJ databases">
        <title>Novel Bacillus species.</title>
        <authorList>
            <person name="Liu G."/>
        </authorList>
    </citation>
    <scope>NUCLEOTIDE SEQUENCE [LARGE SCALE GENOMIC DNA]</scope>
    <source>
        <strain evidence="5">FJAT-49780</strain>
    </source>
</reference>
<keyword evidence="2" id="KW-0274">FAD</keyword>
<dbReference type="GO" id="GO:0051536">
    <property type="term" value="F:iron-sulfur cluster binding"/>
    <property type="evidence" value="ECO:0007669"/>
    <property type="project" value="InterPro"/>
</dbReference>
<protein>
    <submittedName>
        <fullName evidence="4">(2Fe-2S)-binding protein</fullName>
    </submittedName>
</protein>
<dbReference type="Pfam" id="PF00111">
    <property type="entry name" value="Fer2"/>
    <property type="match status" value="1"/>
</dbReference>
<dbReference type="PROSITE" id="PS51085">
    <property type="entry name" value="2FE2S_FER_2"/>
    <property type="match status" value="1"/>
</dbReference>
<dbReference type="Proteomes" id="UP000681414">
    <property type="component" value="Unassembled WGS sequence"/>
</dbReference>
<proteinExistence type="predicted"/>
<dbReference type="SUPFAM" id="SSF54292">
    <property type="entry name" value="2Fe-2S ferredoxin-like"/>
    <property type="match status" value="1"/>
</dbReference>
<feature type="domain" description="2Fe-2S ferredoxin-type" evidence="3">
    <location>
        <begin position="2"/>
        <end position="98"/>
    </location>
</feature>